<reference evidence="2" key="1">
    <citation type="submission" date="2021-01" db="EMBL/GenBank/DDBJ databases">
        <authorList>
            <person name="Corre E."/>
            <person name="Pelletier E."/>
            <person name="Niang G."/>
            <person name="Scheremetjew M."/>
            <person name="Finn R."/>
            <person name="Kale V."/>
            <person name="Holt S."/>
            <person name="Cochrane G."/>
            <person name="Meng A."/>
            <person name="Brown T."/>
            <person name="Cohen L."/>
        </authorList>
    </citation>
    <scope>NUCLEOTIDE SEQUENCE</scope>
    <source>
        <strain evidence="2">NIES-381</strain>
    </source>
</reference>
<feature type="compositionally biased region" description="Low complexity" evidence="1">
    <location>
        <begin position="119"/>
        <end position="128"/>
    </location>
</feature>
<dbReference type="AlphaFoldDB" id="A0A7S1I1N2"/>
<evidence type="ECO:0000256" key="1">
    <source>
        <dbReference type="SAM" id="MobiDB-lite"/>
    </source>
</evidence>
<evidence type="ECO:0000313" key="2">
    <source>
        <dbReference type="EMBL" id="CAD8998137.1"/>
    </source>
</evidence>
<gene>
    <name evidence="2" type="ORF">EGYM00392_LOCUS9207</name>
</gene>
<dbReference type="EMBL" id="HBGA01024876">
    <property type="protein sequence ID" value="CAD8998137.1"/>
    <property type="molecule type" value="Transcribed_RNA"/>
</dbReference>
<feature type="region of interest" description="Disordered" evidence="1">
    <location>
        <begin position="119"/>
        <end position="157"/>
    </location>
</feature>
<organism evidence="2">
    <name type="scientific">Eutreptiella gymnastica</name>
    <dbReference type="NCBI Taxonomy" id="73025"/>
    <lineage>
        <taxon>Eukaryota</taxon>
        <taxon>Discoba</taxon>
        <taxon>Euglenozoa</taxon>
        <taxon>Euglenida</taxon>
        <taxon>Spirocuta</taxon>
        <taxon>Euglenophyceae</taxon>
        <taxon>Eutreptiales</taxon>
        <taxon>Eutreptiaceae</taxon>
        <taxon>Eutreptiella</taxon>
    </lineage>
</organism>
<feature type="compositionally biased region" description="Polar residues" evidence="1">
    <location>
        <begin position="144"/>
        <end position="157"/>
    </location>
</feature>
<proteinExistence type="predicted"/>
<sequence length="157" mass="17407">MKPVLPIDVAKLIKPFASYGVTQKDGQAHCIPCNHPISANTTQNVIDHLQISMIHLCATVCMSQSAIWHRSMMSDKRKGRKCKPRGFPFSAVFPCFPPFFLLFGDLNFFGMVTMQPCSSSPTSLAPKPSKSKSKHKTQKHEENQNQNLHGSCAFSGN</sequence>
<name>A0A7S1I1N2_9EUGL</name>
<feature type="compositionally biased region" description="Basic residues" evidence="1">
    <location>
        <begin position="129"/>
        <end position="138"/>
    </location>
</feature>
<accession>A0A7S1I1N2</accession>
<protein>
    <submittedName>
        <fullName evidence="2">Uncharacterized protein</fullName>
    </submittedName>
</protein>